<gene>
    <name evidence="2" type="ORF">PFICI_00288</name>
</gene>
<reference evidence="3" key="1">
    <citation type="journal article" date="2015" name="BMC Genomics">
        <title>Genomic and transcriptomic analysis of the endophytic fungus Pestalotiopsis fici reveals its lifestyle and high potential for synthesis of natural products.</title>
        <authorList>
            <person name="Wang X."/>
            <person name="Zhang X."/>
            <person name="Liu L."/>
            <person name="Xiang M."/>
            <person name="Wang W."/>
            <person name="Sun X."/>
            <person name="Che Y."/>
            <person name="Guo L."/>
            <person name="Liu G."/>
            <person name="Guo L."/>
            <person name="Wang C."/>
            <person name="Yin W.B."/>
            <person name="Stadler M."/>
            <person name="Zhang X."/>
            <person name="Liu X."/>
        </authorList>
    </citation>
    <scope>NUCLEOTIDE SEQUENCE [LARGE SCALE GENOMIC DNA]</scope>
    <source>
        <strain evidence="3">W106-1 / CGMCC3.15140</strain>
    </source>
</reference>
<dbReference type="AlphaFoldDB" id="W3XKD3"/>
<dbReference type="RefSeq" id="XP_007827060.1">
    <property type="nucleotide sequence ID" value="XM_007828869.1"/>
</dbReference>
<proteinExistence type="predicted"/>
<evidence type="ECO:0000313" key="2">
    <source>
        <dbReference type="EMBL" id="ETS86460.1"/>
    </source>
</evidence>
<sequence>MLILQSSLAHFLCALSLVPLCTSSACSHGNTSTDAGSFLNPAPISRPVFRYWLPDAGVDASIVRDDISGAAYVGAGGIELLPFFEYGGQLGGMPAGTNWSTYNFGTAAFHNILSVALDAHEKHGLKIDIPLGPNQGQGVPAHPDDEGLQWDLVPFNDTVQADGLYTGVIPGWGTGELVALVSALVTSHTTVSYGGAGISGSTNVTYEDLILSADSLTEWTELVSADGVINLTFPVAETGSHYRVFTFYQRLSGHGNLVFDSSVHNSIFDDGSYVVDHYSARGAETVAKFWKEHILQDGIREKLKKVGRYLWEDSPEFLSNISWSSTLPERFQELNGYSIKPVLPLLAYKQNSISDTNDAPGPFNCILDTDTKGVEHVNAYRKTLSEGYKEYLTALKSWINGDLGLELSVQPAYGLPMDMEDSISSVDAPETESLFFKDSIDSYRQFAGPAHLSGKNIISNELGAVAVRRTAITSPICCSPLTADLRRASTDMSCTASRTPEHIFRPGPVTRPSTIYSQSLIHPDSLPGITECYIQQSGTAKVDIAIYNKESATSKTRIGYNSSDLVDAGWSYNYLNPNNLESSQAVVKDGVLASDGPAWTALIVESAANISLSAVASLKRLASAGLPVVFVGDNFNLYPDGQDANLTVFQQELETLQSYSNVYAAGEGELANKITELGLSPRVGVSTNGTWYTTLRELNASSYVFVYADLVGSRGSVIVKDTRMPFFLNPWTGAQSPVLIYERSNTTTTIPLSLSGNQTVIILFSDAETSHNFDYHIVSVPDNAASATTAGDGTVSVQVSNSAADTEATMSDGSICALGGSHVPAAFSITNWNLTAEHWAAPANLSETSPTSKRNTTHSLPELLSWGDIPELVNSSGLGYYSASFIWPPLSNTTSDETATLGAVISFGRLLHYARASINGQPLPPLDVTNAVADITPYLTEGENRVEAVVPTTMWNYLRTILDDLKSAGQPPLLLELSGVIGSEPLNATDATGLVGVVSVTPYLSVTC</sequence>
<accession>W3XKD3</accession>
<evidence type="ECO:0000256" key="1">
    <source>
        <dbReference type="SAM" id="SignalP"/>
    </source>
</evidence>
<feature type="signal peptide" evidence="1">
    <location>
        <begin position="1"/>
        <end position="23"/>
    </location>
</feature>
<dbReference type="InterPro" id="IPR053161">
    <property type="entry name" value="Ulvan_degrading_GH"/>
</dbReference>
<protein>
    <submittedName>
        <fullName evidence="2">Uncharacterized protein</fullName>
    </submittedName>
</protein>
<dbReference type="EMBL" id="KI912109">
    <property type="protein sequence ID" value="ETS86460.1"/>
    <property type="molecule type" value="Genomic_DNA"/>
</dbReference>
<dbReference type="GeneID" id="19265301"/>
<dbReference type="PANTHER" id="PTHR36848:SF2">
    <property type="entry name" value="SECRETED PROTEIN"/>
    <property type="match status" value="1"/>
</dbReference>
<dbReference type="PANTHER" id="PTHR36848">
    <property type="entry name" value="DNA-BINDING PROTEIN (PUTATIVE SECRETED PROTEIN)-RELATED"/>
    <property type="match status" value="1"/>
</dbReference>
<dbReference type="KEGG" id="pfy:PFICI_00288"/>
<keyword evidence="3" id="KW-1185">Reference proteome</keyword>
<dbReference type="eggNOG" id="ENOG502SH7Q">
    <property type="taxonomic scope" value="Eukaryota"/>
</dbReference>
<dbReference type="InParanoid" id="W3XKD3"/>
<dbReference type="HOGENOM" id="CLU_003772_0_0_1"/>
<dbReference type="OrthoDB" id="2588159at2759"/>
<dbReference type="Proteomes" id="UP000030651">
    <property type="component" value="Unassembled WGS sequence"/>
</dbReference>
<keyword evidence="1" id="KW-0732">Signal</keyword>
<feature type="chain" id="PRO_5004836257" evidence="1">
    <location>
        <begin position="24"/>
        <end position="1008"/>
    </location>
</feature>
<evidence type="ECO:0000313" key="3">
    <source>
        <dbReference type="Proteomes" id="UP000030651"/>
    </source>
</evidence>
<organism evidence="2 3">
    <name type="scientific">Pestalotiopsis fici (strain W106-1 / CGMCC3.15140)</name>
    <dbReference type="NCBI Taxonomy" id="1229662"/>
    <lineage>
        <taxon>Eukaryota</taxon>
        <taxon>Fungi</taxon>
        <taxon>Dikarya</taxon>
        <taxon>Ascomycota</taxon>
        <taxon>Pezizomycotina</taxon>
        <taxon>Sordariomycetes</taxon>
        <taxon>Xylariomycetidae</taxon>
        <taxon>Amphisphaeriales</taxon>
        <taxon>Sporocadaceae</taxon>
        <taxon>Pestalotiopsis</taxon>
    </lineage>
</organism>
<name>W3XKD3_PESFW</name>